<accession>A0AAD9I0U2</accession>
<name>A0AAD9I0U2_9PEZI</name>
<dbReference type="AlphaFoldDB" id="A0AAD9I0U2"/>
<evidence type="ECO:0000313" key="3">
    <source>
        <dbReference type="Proteomes" id="UP001217918"/>
    </source>
</evidence>
<feature type="compositionally biased region" description="Low complexity" evidence="1">
    <location>
        <begin position="61"/>
        <end position="74"/>
    </location>
</feature>
<gene>
    <name evidence="2" type="ORF">P8C59_003119</name>
</gene>
<comment type="caution">
    <text evidence="2">The sequence shown here is derived from an EMBL/GenBank/DDBJ whole genome shotgun (WGS) entry which is preliminary data.</text>
</comment>
<keyword evidence="3" id="KW-1185">Reference proteome</keyword>
<evidence type="ECO:0000256" key="1">
    <source>
        <dbReference type="SAM" id="MobiDB-lite"/>
    </source>
</evidence>
<feature type="region of interest" description="Disordered" evidence="1">
    <location>
        <begin position="1"/>
        <end position="88"/>
    </location>
</feature>
<reference evidence="2" key="1">
    <citation type="journal article" date="2023" name="Mol. Plant Microbe Interact.">
        <title>Elucidating the Obligate Nature and Biological Capacity of an Invasive Fungal Corn Pathogen.</title>
        <authorList>
            <person name="MacCready J.S."/>
            <person name="Roggenkamp E.M."/>
            <person name="Gdanetz K."/>
            <person name="Chilvers M.I."/>
        </authorList>
    </citation>
    <scope>NUCLEOTIDE SEQUENCE</scope>
    <source>
        <strain evidence="2">PM02</strain>
    </source>
</reference>
<sequence length="125" mass="13494">MPAKPAKITPAIRRAAACKAKRRNNASRNTTNSGLTANKDDNNAYNRVYIPPTDIEKEKGSSSNNDGVNGGTSDNTDKGKGSSICECSKGTSCYEDILPRKRQRVTSYPCGPPSAPYANICIYYI</sequence>
<organism evidence="2 3">
    <name type="scientific">Phyllachora maydis</name>
    <dbReference type="NCBI Taxonomy" id="1825666"/>
    <lineage>
        <taxon>Eukaryota</taxon>
        <taxon>Fungi</taxon>
        <taxon>Dikarya</taxon>
        <taxon>Ascomycota</taxon>
        <taxon>Pezizomycotina</taxon>
        <taxon>Sordariomycetes</taxon>
        <taxon>Sordariomycetidae</taxon>
        <taxon>Phyllachorales</taxon>
        <taxon>Phyllachoraceae</taxon>
        <taxon>Phyllachora</taxon>
    </lineage>
</organism>
<dbReference type="EMBL" id="JAQQPM010000002">
    <property type="protein sequence ID" value="KAK2068485.1"/>
    <property type="molecule type" value="Genomic_DNA"/>
</dbReference>
<dbReference type="Proteomes" id="UP001217918">
    <property type="component" value="Unassembled WGS sequence"/>
</dbReference>
<protein>
    <submittedName>
        <fullName evidence="2">Uncharacterized protein</fullName>
    </submittedName>
</protein>
<proteinExistence type="predicted"/>
<evidence type="ECO:0000313" key="2">
    <source>
        <dbReference type="EMBL" id="KAK2068485.1"/>
    </source>
</evidence>